<reference evidence="4" key="1">
    <citation type="submission" date="2016-06" db="EMBL/GenBank/DDBJ databases">
        <authorList>
            <person name="Varghese N."/>
            <person name="Submissions Spin"/>
        </authorList>
    </citation>
    <scope>NUCLEOTIDE SEQUENCE [LARGE SCALE GENOMIC DNA]</scope>
    <source>
        <strain evidence="4">DSM 45647</strain>
    </source>
</reference>
<proteinExistence type="predicted"/>
<dbReference type="Proteomes" id="UP000199360">
    <property type="component" value="Unassembled WGS sequence"/>
</dbReference>
<dbReference type="Pfam" id="PF23636">
    <property type="entry name" value="DUF7144"/>
    <property type="match status" value="1"/>
</dbReference>
<evidence type="ECO:0000256" key="1">
    <source>
        <dbReference type="SAM" id="Phobius"/>
    </source>
</evidence>
<dbReference type="EMBL" id="FMDM01000017">
    <property type="protein sequence ID" value="SCG77142.1"/>
    <property type="molecule type" value="Genomic_DNA"/>
</dbReference>
<feature type="domain" description="DUF7144" evidence="2">
    <location>
        <begin position="16"/>
        <end position="128"/>
    </location>
</feature>
<feature type="transmembrane region" description="Helical" evidence="1">
    <location>
        <begin position="84"/>
        <end position="101"/>
    </location>
</feature>
<dbReference type="InterPro" id="IPR055568">
    <property type="entry name" value="DUF7144"/>
</dbReference>
<gene>
    <name evidence="3" type="ORF">GA0070213_117108</name>
</gene>
<keyword evidence="1" id="KW-0472">Membrane</keyword>
<name>A0A1C5K2X3_9ACTN</name>
<keyword evidence="1" id="KW-1133">Transmembrane helix</keyword>
<organism evidence="3 4">
    <name type="scientific">Micromonospora humi</name>
    <dbReference type="NCBI Taxonomy" id="745366"/>
    <lineage>
        <taxon>Bacteria</taxon>
        <taxon>Bacillati</taxon>
        <taxon>Actinomycetota</taxon>
        <taxon>Actinomycetes</taxon>
        <taxon>Micromonosporales</taxon>
        <taxon>Micromonosporaceae</taxon>
        <taxon>Micromonospora</taxon>
    </lineage>
</organism>
<dbReference type="OrthoDB" id="3406126at2"/>
<accession>A0A1C5K2X3</accession>
<keyword evidence="1" id="KW-0812">Transmembrane</keyword>
<sequence>MDVTERSAAGPARQPLLAAALLTAAGLVDAVSAWAHTRHGRFAVATADGVYQVDLGAWAWVHLAVGGAVVLAGLAVLGRRRRAVPLAFCCVLPAIVVDLLLFPYAPVRAVIVVALDGAALRLLARHHRSTRAEDQPRRGAAG</sequence>
<evidence type="ECO:0000259" key="2">
    <source>
        <dbReference type="Pfam" id="PF23636"/>
    </source>
</evidence>
<dbReference type="RefSeq" id="WP_091070678.1">
    <property type="nucleotide sequence ID" value="NZ_FMDM01000017.1"/>
</dbReference>
<keyword evidence="4" id="KW-1185">Reference proteome</keyword>
<protein>
    <recommendedName>
        <fullName evidence="2">DUF7144 domain-containing protein</fullName>
    </recommendedName>
</protein>
<evidence type="ECO:0000313" key="3">
    <source>
        <dbReference type="EMBL" id="SCG77142.1"/>
    </source>
</evidence>
<dbReference type="AlphaFoldDB" id="A0A1C5K2X3"/>
<feature type="transmembrane region" description="Helical" evidence="1">
    <location>
        <begin position="57"/>
        <end position="77"/>
    </location>
</feature>
<evidence type="ECO:0000313" key="4">
    <source>
        <dbReference type="Proteomes" id="UP000199360"/>
    </source>
</evidence>